<comment type="caution">
    <text evidence="6">The sequence shown here is derived from an EMBL/GenBank/DDBJ whole genome shotgun (WGS) entry which is preliminary data.</text>
</comment>
<dbReference type="InterPro" id="IPR050109">
    <property type="entry name" value="HTH-type_TetR-like_transc_reg"/>
</dbReference>
<dbReference type="Pfam" id="PF16859">
    <property type="entry name" value="TetR_C_11"/>
    <property type="match status" value="1"/>
</dbReference>
<dbReference type="Proteomes" id="UP001526201">
    <property type="component" value="Unassembled WGS sequence"/>
</dbReference>
<keyword evidence="3" id="KW-0804">Transcription</keyword>
<dbReference type="PROSITE" id="PS01081">
    <property type="entry name" value="HTH_TETR_1"/>
    <property type="match status" value="1"/>
</dbReference>
<dbReference type="EMBL" id="JACKTY010000014">
    <property type="protein sequence ID" value="MCV7225410.1"/>
    <property type="molecule type" value="Genomic_DNA"/>
</dbReference>
<dbReference type="Gene3D" id="1.10.10.60">
    <property type="entry name" value="Homeodomain-like"/>
    <property type="match status" value="1"/>
</dbReference>
<gene>
    <name evidence="6" type="ORF">H7J73_05095</name>
</gene>
<dbReference type="PROSITE" id="PS50977">
    <property type="entry name" value="HTH_TETR_2"/>
    <property type="match status" value="1"/>
</dbReference>
<feature type="DNA-binding region" description="H-T-H motif" evidence="4">
    <location>
        <begin position="37"/>
        <end position="56"/>
    </location>
</feature>
<sequence>MRAPAPSPGRPRDPRTDEAIMLATRRQLTEVGYDQVSMESIAREAGVGRPTIYRRWPSKAHVVFDVAFGSPAAIGDTLSGSGNFADDLRRFVREVRAFWREPVVAAAALGILADRNRDPQLQIRTQQILDQETRTLFGGLVQSGIDQGVVRADLDADTLFDLLVGTSFYTAQVLQRDGAVDETDEAVERLCSLVIQGTQIRAPHPNGDNA</sequence>
<dbReference type="PANTHER" id="PTHR30055:SF148">
    <property type="entry name" value="TETR-FAMILY TRANSCRIPTIONAL REGULATOR"/>
    <property type="match status" value="1"/>
</dbReference>
<dbReference type="RefSeq" id="WP_264066178.1">
    <property type="nucleotide sequence ID" value="NZ_JACKTY010000014.1"/>
</dbReference>
<keyword evidence="2 4" id="KW-0238">DNA-binding</keyword>
<organism evidence="6 7">
    <name type="scientific">Mycolicibacterium komossense</name>
    <dbReference type="NCBI Taxonomy" id="1779"/>
    <lineage>
        <taxon>Bacteria</taxon>
        <taxon>Bacillati</taxon>
        <taxon>Actinomycetota</taxon>
        <taxon>Actinomycetes</taxon>
        <taxon>Mycobacteriales</taxon>
        <taxon>Mycobacteriaceae</taxon>
        <taxon>Mycolicibacterium</taxon>
    </lineage>
</organism>
<evidence type="ECO:0000259" key="5">
    <source>
        <dbReference type="PROSITE" id="PS50977"/>
    </source>
</evidence>
<dbReference type="SUPFAM" id="SSF46689">
    <property type="entry name" value="Homeodomain-like"/>
    <property type="match status" value="1"/>
</dbReference>
<dbReference type="InterPro" id="IPR011075">
    <property type="entry name" value="TetR_C"/>
</dbReference>
<dbReference type="Pfam" id="PF00440">
    <property type="entry name" value="TetR_N"/>
    <property type="match status" value="1"/>
</dbReference>
<proteinExistence type="predicted"/>
<dbReference type="SUPFAM" id="SSF48498">
    <property type="entry name" value="Tetracyclin repressor-like, C-terminal domain"/>
    <property type="match status" value="1"/>
</dbReference>
<evidence type="ECO:0000256" key="4">
    <source>
        <dbReference type="PROSITE-ProRule" id="PRU00335"/>
    </source>
</evidence>
<accession>A0ABT3C7K6</accession>
<keyword evidence="7" id="KW-1185">Reference proteome</keyword>
<dbReference type="PANTHER" id="PTHR30055">
    <property type="entry name" value="HTH-TYPE TRANSCRIPTIONAL REGULATOR RUTR"/>
    <property type="match status" value="1"/>
</dbReference>
<feature type="domain" description="HTH tetR-type" evidence="5">
    <location>
        <begin position="14"/>
        <end position="74"/>
    </location>
</feature>
<dbReference type="InterPro" id="IPR023772">
    <property type="entry name" value="DNA-bd_HTH_TetR-type_CS"/>
</dbReference>
<protein>
    <submittedName>
        <fullName evidence="6">TetR/AcrR family transcriptional regulator</fullName>
    </submittedName>
</protein>
<evidence type="ECO:0000256" key="1">
    <source>
        <dbReference type="ARBA" id="ARBA00023015"/>
    </source>
</evidence>
<name>A0ABT3C7K6_9MYCO</name>
<dbReference type="InterPro" id="IPR009057">
    <property type="entry name" value="Homeodomain-like_sf"/>
</dbReference>
<keyword evidence="1" id="KW-0805">Transcription regulation</keyword>
<evidence type="ECO:0000313" key="7">
    <source>
        <dbReference type="Proteomes" id="UP001526201"/>
    </source>
</evidence>
<evidence type="ECO:0000256" key="3">
    <source>
        <dbReference type="ARBA" id="ARBA00023163"/>
    </source>
</evidence>
<evidence type="ECO:0000313" key="6">
    <source>
        <dbReference type="EMBL" id="MCV7225410.1"/>
    </source>
</evidence>
<dbReference type="InterPro" id="IPR036271">
    <property type="entry name" value="Tet_transcr_reg_TetR-rel_C_sf"/>
</dbReference>
<evidence type="ECO:0000256" key="2">
    <source>
        <dbReference type="ARBA" id="ARBA00023125"/>
    </source>
</evidence>
<dbReference type="InterPro" id="IPR001647">
    <property type="entry name" value="HTH_TetR"/>
</dbReference>
<reference evidence="6 7" key="1">
    <citation type="journal article" date="2022" name="BMC Genomics">
        <title>Comparative genome analysis of mycobacteria focusing on tRNA and non-coding RNA.</title>
        <authorList>
            <person name="Behra P.R.K."/>
            <person name="Pettersson B.M.F."/>
            <person name="Ramesh M."/>
            <person name="Das S."/>
            <person name="Dasgupta S."/>
            <person name="Kirsebom L.A."/>
        </authorList>
    </citation>
    <scope>NUCLEOTIDE SEQUENCE [LARGE SCALE GENOMIC DNA]</scope>
    <source>
        <strain evidence="6 7">DSM 44078</strain>
    </source>
</reference>
<dbReference type="Gene3D" id="1.10.357.10">
    <property type="entry name" value="Tetracycline Repressor, domain 2"/>
    <property type="match status" value="1"/>
</dbReference>